<dbReference type="PIRSF" id="PIRSF035170">
    <property type="entry name" value="HD_phosphohydro"/>
    <property type="match status" value="1"/>
</dbReference>
<sequence length="200" mass="22567">MRRIWDDAVRALGGTPDAGDLVERYAEPHRAYHNTFHVASVVRDSSALADAFAFSVEERAILTLAACAHDVIYDGKPGEDERASAQWARERLTGLEEEHITRVESLVLATITHSSDDPLAQVLLDADLAILGSEPEHYERYRQAVRHEYARYDDATWRKGRAAVLKSLLEREDLYVTEPARQRWDAAARTNLARELQSLA</sequence>
<protein>
    <recommendedName>
        <fullName evidence="3">HD domain-containing protein</fullName>
    </recommendedName>
</protein>
<dbReference type="AlphaFoldDB" id="A0A1B2HED2"/>
<dbReference type="Gene3D" id="1.10.3210.10">
    <property type="entry name" value="Hypothetical protein af1432"/>
    <property type="match status" value="1"/>
</dbReference>
<evidence type="ECO:0008006" key="3">
    <source>
        <dbReference type="Google" id="ProtNLM"/>
    </source>
</evidence>
<dbReference type="InterPro" id="IPR009218">
    <property type="entry name" value="HD_phosphohydro"/>
</dbReference>
<proteinExistence type="predicted"/>
<evidence type="ECO:0000313" key="2">
    <source>
        <dbReference type="Proteomes" id="UP000093053"/>
    </source>
</evidence>
<dbReference type="STRING" id="1586287.BBK82_08345"/>
<dbReference type="EMBL" id="CP016793">
    <property type="protein sequence ID" value="ANZ36077.1"/>
    <property type="molecule type" value="Genomic_DNA"/>
</dbReference>
<dbReference type="Proteomes" id="UP000093053">
    <property type="component" value="Chromosome"/>
</dbReference>
<gene>
    <name evidence="1" type="ORF">BBK82_08345</name>
</gene>
<keyword evidence="2" id="KW-1185">Reference proteome</keyword>
<dbReference type="OrthoDB" id="9808993at2"/>
<dbReference type="KEGG" id="led:BBK82_08345"/>
<dbReference type="PANTHER" id="PTHR21174">
    <property type="match status" value="1"/>
</dbReference>
<organism evidence="1 2">
    <name type="scientific">Lentzea guizhouensis</name>
    <dbReference type="NCBI Taxonomy" id="1586287"/>
    <lineage>
        <taxon>Bacteria</taxon>
        <taxon>Bacillati</taxon>
        <taxon>Actinomycetota</taxon>
        <taxon>Actinomycetes</taxon>
        <taxon>Pseudonocardiales</taxon>
        <taxon>Pseudonocardiaceae</taxon>
        <taxon>Lentzea</taxon>
    </lineage>
</organism>
<name>A0A1B2HED2_9PSEU</name>
<accession>A0A1B2HED2</accession>
<dbReference type="RefSeq" id="WP_065914484.1">
    <property type="nucleotide sequence ID" value="NZ_CP016793.1"/>
</dbReference>
<dbReference type="PANTHER" id="PTHR21174:SF0">
    <property type="entry name" value="HD PHOSPHOHYDROLASE FAMILY PROTEIN-RELATED"/>
    <property type="match status" value="1"/>
</dbReference>
<dbReference type="SUPFAM" id="SSF109604">
    <property type="entry name" value="HD-domain/PDEase-like"/>
    <property type="match status" value="1"/>
</dbReference>
<evidence type="ECO:0000313" key="1">
    <source>
        <dbReference type="EMBL" id="ANZ36077.1"/>
    </source>
</evidence>
<reference evidence="1 2" key="1">
    <citation type="submission" date="2016-07" db="EMBL/GenBank/DDBJ databases">
        <title>Complete genome sequence of the Lentzea guizhouensis DHS C013.</title>
        <authorList>
            <person name="Cao C."/>
        </authorList>
    </citation>
    <scope>NUCLEOTIDE SEQUENCE [LARGE SCALE GENOMIC DNA]</scope>
    <source>
        <strain evidence="1 2">DHS C013</strain>
    </source>
</reference>